<gene>
    <name evidence="1" type="ORF">GCM10011585_18760</name>
</gene>
<keyword evidence="2" id="KW-1185">Reference proteome</keyword>
<evidence type="ECO:0000313" key="1">
    <source>
        <dbReference type="EMBL" id="GGG76128.1"/>
    </source>
</evidence>
<dbReference type="EMBL" id="BMGT01000002">
    <property type="protein sequence ID" value="GGG76128.1"/>
    <property type="molecule type" value="Genomic_DNA"/>
</dbReference>
<proteinExistence type="predicted"/>
<name>A0A917HF97_9BACT</name>
<accession>A0A917HF97</accession>
<sequence>MTIQHTAMETIVDKPSACLNLAALPFPQMKCRPSLLLPILLASCTALCQTAIIPAGTPLVVQTDDHLPMRVGQPIRAELIYPVYADNKLVLPEKTVLEGTVTALRPDHSHRVTARLRADFTPFYIPVVRFTAIRLDDGSALPITTETATDGAPIYRLVPPPHRKGGFIRRQFDNGVQVLRDQLAFFTAPGKGDRFTQLLYTQLPYHPQRIQKGTAWTVETAAPLSVPPQSAPALTLTAKPADSSTWIVNAYLADQLSSASSKSGQVIHATVSEPIYNSDHTIAVPEGATLVGAVTQAKPARRFGRVGVLHFDFRQLVLPSGKTQNVQAAVTSADSSSAQNLAMDSEGQVKPKPQDKVIVPLLLIALAASPLHQDRDDGDRELFRKNAGASNSIGLIGFIVGTASGSANIAAGFGAYGAALSLYNRWIKRGGEVTFARNTRIVVQTTARRSQVLKPNLPATSH</sequence>
<dbReference type="AlphaFoldDB" id="A0A917HF97"/>
<dbReference type="Proteomes" id="UP000647241">
    <property type="component" value="Unassembled WGS sequence"/>
</dbReference>
<reference evidence="1" key="2">
    <citation type="submission" date="2020-09" db="EMBL/GenBank/DDBJ databases">
        <authorList>
            <person name="Sun Q."/>
            <person name="Zhou Y."/>
        </authorList>
    </citation>
    <scope>NUCLEOTIDE SEQUENCE</scope>
    <source>
        <strain evidence="1">CGMCC 1.12997</strain>
    </source>
</reference>
<dbReference type="RefSeq" id="WP_188553880.1">
    <property type="nucleotide sequence ID" value="NZ_BMGT01000002.1"/>
</dbReference>
<organism evidence="1 2">
    <name type="scientific">Edaphobacter dinghuensis</name>
    <dbReference type="NCBI Taxonomy" id="1560005"/>
    <lineage>
        <taxon>Bacteria</taxon>
        <taxon>Pseudomonadati</taxon>
        <taxon>Acidobacteriota</taxon>
        <taxon>Terriglobia</taxon>
        <taxon>Terriglobales</taxon>
        <taxon>Acidobacteriaceae</taxon>
        <taxon>Edaphobacter</taxon>
    </lineage>
</organism>
<dbReference type="Gene3D" id="2.40.128.260">
    <property type="entry name" value="Type IV secretion system, VirB10/TraB/TrbI"/>
    <property type="match status" value="1"/>
</dbReference>
<dbReference type="InterPro" id="IPR042217">
    <property type="entry name" value="T4SS_VirB10/TrbI"/>
</dbReference>
<evidence type="ECO:0000313" key="2">
    <source>
        <dbReference type="Proteomes" id="UP000647241"/>
    </source>
</evidence>
<comment type="caution">
    <text evidence="1">The sequence shown here is derived from an EMBL/GenBank/DDBJ whole genome shotgun (WGS) entry which is preliminary data.</text>
</comment>
<reference evidence="1" key="1">
    <citation type="journal article" date="2014" name="Int. J. Syst. Evol. Microbiol.">
        <title>Complete genome sequence of Corynebacterium casei LMG S-19264T (=DSM 44701T), isolated from a smear-ripened cheese.</title>
        <authorList>
            <consortium name="US DOE Joint Genome Institute (JGI-PGF)"/>
            <person name="Walter F."/>
            <person name="Albersmeier A."/>
            <person name="Kalinowski J."/>
            <person name="Ruckert C."/>
        </authorList>
    </citation>
    <scope>NUCLEOTIDE SEQUENCE</scope>
    <source>
        <strain evidence="1">CGMCC 1.12997</strain>
    </source>
</reference>
<protein>
    <submittedName>
        <fullName evidence="1">Uncharacterized protein</fullName>
    </submittedName>
</protein>